<evidence type="ECO:0008006" key="4">
    <source>
        <dbReference type="Google" id="ProtNLM"/>
    </source>
</evidence>
<keyword evidence="1" id="KW-0732">Signal</keyword>
<gene>
    <name evidence="2" type="ORF">IIF7_01965</name>
</gene>
<evidence type="ECO:0000313" key="3">
    <source>
        <dbReference type="Proteomes" id="UP000192746"/>
    </source>
</evidence>
<proteinExistence type="predicted"/>
<accession>A0A1Y1T8U4</accession>
<dbReference type="RefSeq" id="WP_084839972.1">
    <property type="nucleotide sequence ID" value="NZ_ARYN01000001.1"/>
</dbReference>
<reference evidence="2 3" key="1">
    <citation type="submission" date="2013-04" db="EMBL/GenBank/DDBJ databases">
        <title>Zunongwangia sp. 22II14-10F7 Genome Sequencing.</title>
        <authorList>
            <person name="Lai Q."/>
            <person name="Shao Z."/>
        </authorList>
    </citation>
    <scope>NUCLEOTIDE SEQUENCE [LARGE SCALE GENOMIC DNA]</scope>
    <source>
        <strain evidence="2 3">22II14-10F7</strain>
    </source>
</reference>
<feature type="chain" id="PRO_5012621069" description="Lipoprotein" evidence="1">
    <location>
        <begin position="20"/>
        <end position="148"/>
    </location>
</feature>
<dbReference type="EMBL" id="ARYN01000001">
    <property type="protein sequence ID" value="ORL47488.1"/>
    <property type="molecule type" value="Genomic_DNA"/>
</dbReference>
<evidence type="ECO:0000313" key="2">
    <source>
        <dbReference type="EMBL" id="ORL47488.1"/>
    </source>
</evidence>
<protein>
    <recommendedName>
        <fullName evidence="4">Lipoprotein</fullName>
    </recommendedName>
</protein>
<organism evidence="2 3">
    <name type="scientific">Zunongwangia atlantica 22II14-10F7</name>
    <dbReference type="NCBI Taxonomy" id="1185767"/>
    <lineage>
        <taxon>Bacteria</taxon>
        <taxon>Pseudomonadati</taxon>
        <taxon>Bacteroidota</taxon>
        <taxon>Flavobacteriia</taxon>
        <taxon>Flavobacteriales</taxon>
        <taxon>Flavobacteriaceae</taxon>
        <taxon>Zunongwangia</taxon>
    </lineage>
</organism>
<dbReference type="Proteomes" id="UP000192746">
    <property type="component" value="Unassembled WGS sequence"/>
</dbReference>
<name>A0A1Y1T8U4_9FLAO</name>
<dbReference type="PROSITE" id="PS51257">
    <property type="entry name" value="PROKAR_LIPOPROTEIN"/>
    <property type="match status" value="1"/>
</dbReference>
<sequence>MPKISCFLMFFLIMLSCNSDDDKTEIIECIDSDNCDECTLINNDRYNQVETDNFSILNIEVNADCLEIQFGSSGCNGENWETELISSETILETSIPQRNLRMKLSNPELCEAYITKTISFNLTNLQLENYDEIQLNIAGFDNPVQYNY</sequence>
<evidence type="ECO:0000256" key="1">
    <source>
        <dbReference type="SAM" id="SignalP"/>
    </source>
</evidence>
<feature type="signal peptide" evidence="1">
    <location>
        <begin position="1"/>
        <end position="19"/>
    </location>
</feature>
<dbReference type="AlphaFoldDB" id="A0A1Y1T8U4"/>
<dbReference type="OrthoDB" id="1493159at2"/>
<keyword evidence="3" id="KW-1185">Reference proteome</keyword>
<comment type="caution">
    <text evidence="2">The sequence shown here is derived from an EMBL/GenBank/DDBJ whole genome shotgun (WGS) entry which is preliminary data.</text>
</comment>